<gene>
    <name evidence="2" type="ORF">APLA_LOCUS15687</name>
</gene>
<dbReference type="PANTHER" id="PTHR21398:SF6">
    <property type="entry name" value="AGAP007094-PA"/>
    <property type="match status" value="1"/>
</dbReference>
<reference evidence="2 3" key="1">
    <citation type="submission" date="2020-04" db="EMBL/GenBank/DDBJ databases">
        <authorList>
            <person name="Wallbank WR R."/>
            <person name="Pardo Diaz C."/>
            <person name="Kozak K."/>
            <person name="Martin S."/>
            <person name="Jiggins C."/>
            <person name="Moest M."/>
            <person name="Warren A I."/>
            <person name="Byers J.R.P. K."/>
            <person name="Montejo-Kovacevich G."/>
            <person name="Yen C E."/>
        </authorList>
    </citation>
    <scope>NUCLEOTIDE SEQUENCE [LARGE SCALE GENOMIC DNA]</scope>
</reference>
<feature type="region of interest" description="Disordered" evidence="1">
    <location>
        <begin position="359"/>
        <end position="382"/>
    </location>
</feature>
<dbReference type="Pfam" id="PF07841">
    <property type="entry name" value="DM4_12"/>
    <property type="match status" value="1"/>
</dbReference>
<dbReference type="OrthoDB" id="6339724at2759"/>
<dbReference type="SMART" id="SM00718">
    <property type="entry name" value="DM4_12"/>
    <property type="match status" value="1"/>
</dbReference>
<dbReference type="InterPro" id="IPR006631">
    <property type="entry name" value="DM4_12"/>
</dbReference>
<dbReference type="Proteomes" id="UP000494106">
    <property type="component" value="Unassembled WGS sequence"/>
</dbReference>
<dbReference type="EMBL" id="CADEBC010000590">
    <property type="protein sequence ID" value="CAB3256988.1"/>
    <property type="molecule type" value="Genomic_DNA"/>
</dbReference>
<proteinExistence type="predicted"/>
<name>A0A8S1BDD0_ARCPL</name>
<evidence type="ECO:0000313" key="2">
    <source>
        <dbReference type="EMBL" id="CAB3256988.1"/>
    </source>
</evidence>
<keyword evidence="3" id="KW-1185">Reference proteome</keyword>
<organism evidence="2 3">
    <name type="scientific">Arctia plantaginis</name>
    <name type="common">Wood tiger moth</name>
    <name type="synonym">Phalaena plantaginis</name>
    <dbReference type="NCBI Taxonomy" id="874455"/>
    <lineage>
        <taxon>Eukaryota</taxon>
        <taxon>Metazoa</taxon>
        <taxon>Ecdysozoa</taxon>
        <taxon>Arthropoda</taxon>
        <taxon>Hexapoda</taxon>
        <taxon>Insecta</taxon>
        <taxon>Pterygota</taxon>
        <taxon>Neoptera</taxon>
        <taxon>Endopterygota</taxon>
        <taxon>Lepidoptera</taxon>
        <taxon>Glossata</taxon>
        <taxon>Ditrysia</taxon>
        <taxon>Noctuoidea</taxon>
        <taxon>Erebidae</taxon>
        <taxon>Arctiinae</taxon>
        <taxon>Arctia</taxon>
    </lineage>
</organism>
<dbReference type="PANTHER" id="PTHR21398">
    <property type="entry name" value="AGAP007094-PA"/>
    <property type="match status" value="1"/>
</dbReference>
<comment type="caution">
    <text evidence="2">The sequence shown here is derived from an EMBL/GenBank/DDBJ whole genome shotgun (WGS) entry which is preliminary data.</text>
</comment>
<dbReference type="AlphaFoldDB" id="A0A8S1BDD0"/>
<accession>A0A8S1BDD0</accession>
<sequence length="382" mass="42679">MVQYHMMGAAKGAADGMGPRAAKTANPPMGIIHNLKTCNRVGVTCADHQIHLCVLPIKKRNRKWNTANPVANWRGNVERLHPPEPPFCTDLFLRNCCDILRQAMDAKIPRVLLSIALAAMLPMASLNSQDEVAKENTPHSRQKRLLWITNDGRLALPPGTTMTITPSLSLPFVRHPPVGFLSNMTMAFPFSIDFDKLGLTDNENPFGDFPPILSRSMGRAAVSVIADYIGEYLNRRRGKRSVITMTPEQEKAALEKLYGGERAILYGIAEDMLANFGLSGKECLLRAICEIQAHPLKNFGFLGEVMKLFFTPSKSPYAGLMDEYVEAQRAGEAGGECWPYYRLCPKSIFESSNKYSKEADDLHRRQEHDDIEENKIEDVQAM</sequence>
<evidence type="ECO:0000256" key="1">
    <source>
        <dbReference type="SAM" id="MobiDB-lite"/>
    </source>
</evidence>
<evidence type="ECO:0000313" key="3">
    <source>
        <dbReference type="Proteomes" id="UP000494106"/>
    </source>
</evidence>
<protein>
    <submittedName>
        <fullName evidence="2">Uncharacterized protein</fullName>
    </submittedName>
</protein>